<evidence type="ECO:0000259" key="1">
    <source>
        <dbReference type="Pfam" id="PF13173"/>
    </source>
</evidence>
<dbReference type="EMBL" id="SUTG01000042">
    <property type="protein sequence ID" value="MBE6513006.1"/>
    <property type="molecule type" value="Genomic_DNA"/>
</dbReference>
<keyword evidence="3" id="KW-0067">ATP-binding</keyword>
<sequence>MINREVYLNDLLKYKDNDKIKLISGMRKSGKTTIVKEFVKELEKDKNNNIIYIECNTDCDLLKLKNNLEDSELPNLINKKIKINKNNYIIFDEIQDLYNWKFILPELLTQINANDKLNIDLYFIGINFKRLKDFFKLEYNLFEYNEITVLPLSFREFLELKYEFNKTNLNQANDKEKEEILLQILDKKTDFEIDKTRDYEAEFKEYVKYGSLPILFEYKNKRNILKNLIFGVYNTIFLQDIVKRNSIKNVLLLERIIKYTLLNLGNVTSSKNLCKYLKKDCKKTTPTTVLDYLKILEESKLFYSVHRYDIAKDKVLKTLPKYYIGDLGINNAIMGFNEDIGSNILENLVFLELLHRDCEIMIGKHNNHEINFVVKTPETRKYYQICKTIGDTENLCKKCESLELIKDNYEKIVLTLDKDVKKEWKGIKFINIIDFLLEEFE</sequence>
<evidence type="ECO:0000313" key="3">
    <source>
        <dbReference type="EMBL" id="MBE6513006.1"/>
    </source>
</evidence>
<dbReference type="AlphaFoldDB" id="A0A8T3VYH1"/>
<proteinExistence type="predicted"/>
<gene>
    <name evidence="3" type="ORF">E7Z75_07710</name>
</gene>
<dbReference type="Pfam" id="PF13635">
    <property type="entry name" value="DUF4143"/>
    <property type="match status" value="1"/>
</dbReference>
<dbReference type="InterPro" id="IPR025420">
    <property type="entry name" value="DUF4143"/>
</dbReference>
<dbReference type="InterPro" id="IPR041682">
    <property type="entry name" value="AAA_14"/>
</dbReference>
<dbReference type="GO" id="GO:0005524">
    <property type="term" value="F:ATP binding"/>
    <property type="evidence" value="ECO:0007669"/>
    <property type="project" value="UniProtKB-KW"/>
</dbReference>
<dbReference type="PANTHER" id="PTHR33295">
    <property type="entry name" value="ATPASE"/>
    <property type="match status" value="1"/>
</dbReference>
<organism evidence="3 4">
    <name type="scientific">Methanobrevibacter olleyae</name>
    <dbReference type="NCBI Taxonomy" id="294671"/>
    <lineage>
        <taxon>Archaea</taxon>
        <taxon>Methanobacteriati</taxon>
        <taxon>Methanobacteriota</taxon>
        <taxon>Methanomada group</taxon>
        <taxon>Methanobacteria</taxon>
        <taxon>Methanobacteriales</taxon>
        <taxon>Methanobacteriaceae</taxon>
        <taxon>Methanobrevibacter</taxon>
    </lineage>
</organism>
<dbReference type="Pfam" id="PF13173">
    <property type="entry name" value="AAA_14"/>
    <property type="match status" value="1"/>
</dbReference>
<dbReference type="InterPro" id="IPR027417">
    <property type="entry name" value="P-loop_NTPase"/>
</dbReference>
<feature type="domain" description="DUF4143" evidence="2">
    <location>
        <begin position="239"/>
        <end position="381"/>
    </location>
</feature>
<dbReference type="PANTHER" id="PTHR33295:SF20">
    <property type="entry name" value="ATPASE"/>
    <property type="match status" value="1"/>
</dbReference>
<feature type="domain" description="AAA" evidence="1">
    <location>
        <begin position="18"/>
        <end position="158"/>
    </location>
</feature>
<accession>A0A8T3VYH1</accession>
<evidence type="ECO:0000313" key="4">
    <source>
        <dbReference type="Proteomes" id="UP000732619"/>
    </source>
</evidence>
<keyword evidence="3" id="KW-0547">Nucleotide-binding</keyword>
<evidence type="ECO:0000259" key="2">
    <source>
        <dbReference type="Pfam" id="PF13635"/>
    </source>
</evidence>
<reference evidence="3" key="1">
    <citation type="submission" date="2019-04" db="EMBL/GenBank/DDBJ databases">
        <title>Evolution of Biomass-Degrading Anaerobic Consortia Revealed by Metagenomics.</title>
        <authorList>
            <person name="Peng X."/>
        </authorList>
    </citation>
    <scope>NUCLEOTIDE SEQUENCE</scope>
    <source>
        <strain evidence="3">SIG14</strain>
    </source>
</reference>
<dbReference type="Gene3D" id="3.40.50.300">
    <property type="entry name" value="P-loop containing nucleotide triphosphate hydrolases"/>
    <property type="match status" value="1"/>
</dbReference>
<comment type="caution">
    <text evidence="3">The sequence shown here is derived from an EMBL/GenBank/DDBJ whole genome shotgun (WGS) entry which is preliminary data.</text>
</comment>
<dbReference type="Proteomes" id="UP000732619">
    <property type="component" value="Unassembled WGS sequence"/>
</dbReference>
<dbReference type="SUPFAM" id="SSF52540">
    <property type="entry name" value="P-loop containing nucleoside triphosphate hydrolases"/>
    <property type="match status" value="1"/>
</dbReference>
<name>A0A8T3VYH1_METOL</name>
<protein>
    <submittedName>
        <fullName evidence="3">ATP-binding protein</fullName>
    </submittedName>
</protein>